<keyword evidence="3" id="KW-1185">Reference proteome</keyword>
<gene>
    <name evidence="2" type="ORF">FHS22_000514</name>
</gene>
<feature type="region of interest" description="Disordered" evidence="1">
    <location>
        <begin position="30"/>
        <end position="51"/>
    </location>
</feature>
<dbReference type="EMBL" id="JACHJJ010000001">
    <property type="protein sequence ID" value="MBB5961276.1"/>
    <property type="molecule type" value="Genomic_DNA"/>
</dbReference>
<reference evidence="2 3" key="1">
    <citation type="submission" date="2020-08" db="EMBL/GenBank/DDBJ databases">
        <title>Genomic Encyclopedia of Type Strains, Phase III (KMG-III): the genomes of soil and plant-associated and newly described type strains.</title>
        <authorList>
            <person name="Whitman W."/>
        </authorList>
    </citation>
    <scope>NUCLEOTIDE SEQUENCE [LARGE SCALE GENOMIC DNA]</scope>
    <source>
        <strain evidence="2 3">CECT 3303</strain>
    </source>
</reference>
<comment type="caution">
    <text evidence="2">The sequence shown here is derived from an EMBL/GenBank/DDBJ whole genome shotgun (WGS) entry which is preliminary data.</text>
</comment>
<dbReference type="AlphaFoldDB" id="A0A841D168"/>
<evidence type="ECO:0000313" key="3">
    <source>
        <dbReference type="Proteomes" id="UP000562352"/>
    </source>
</evidence>
<dbReference type="Proteomes" id="UP000562352">
    <property type="component" value="Unassembled WGS sequence"/>
</dbReference>
<name>A0A841D168_PLAVE</name>
<evidence type="ECO:0000313" key="2">
    <source>
        <dbReference type="EMBL" id="MBB5961276.1"/>
    </source>
</evidence>
<accession>A0A841D168</accession>
<protein>
    <submittedName>
        <fullName evidence="2">Uncharacterized protein</fullName>
    </submittedName>
</protein>
<sequence length="51" mass="5103">MSRSTPALIPSGYGAIVPGYDTAFGCDTASRGGPAVPHGRPPYRAGVGPES</sequence>
<organism evidence="2 3">
    <name type="scientific">Planomonospora venezuelensis</name>
    <dbReference type="NCBI Taxonomy" id="1999"/>
    <lineage>
        <taxon>Bacteria</taxon>
        <taxon>Bacillati</taxon>
        <taxon>Actinomycetota</taxon>
        <taxon>Actinomycetes</taxon>
        <taxon>Streptosporangiales</taxon>
        <taxon>Streptosporangiaceae</taxon>
        <taxon>Planomonospora</taxon>
    </lineage>
</organism>
<proteinExistence type="predicted"/>
<evidence type="ECO:0000256" key="1">
    <source>
        <dbReference type="SAM" id="MobiDB-lite"/>
    </source>
</evidence>